<dbReference type="Proteomes" id="UP000559626">
    <property type="component" value="Unassembled WGS sequence"/>
</dbReference>
<reference evidence="1 2" key="1">
    <citation type="submission" date="2020-04" db="EMBL/GenBank/DDBJ databases">
        <title>Hymenobacter polaris sp. nov., isolated from Arctic soil.</title>
        <authorList>
            <person name="Dahal R.H."/>
        </authorList>
    </citation>
    <scope>NUCLEOTIDE SEQUENCE [LARGE SCALE GENOMIC DNA]</scope>
    <source>
        <strain evidence="1 2">RP-2-7</strain>
    </source>
</reference>
<dbReference type="EMBL" id="JABBGH010000001">
    <property type="protein sequence ID" value="NML65557.1"/>
    <property type="molecule type" value="Genomic_DNA"/>
</dbReference>
<evidence type="ECO:0000313" key="2">
    <source>
        <dbReference type="Proteomes" id="UP000559626"/>
    </source>
</evidence>
<dbReference type="PANTHER" id="PTHR36195:SF4">
    <property type="entry name" value="DOMAIN PROTEIN, PUTATIVE (AFU_ORTHOLOGUE AFUA_5G01990)-RELATED"/>
    <property type="match status" value="1"/>
</dbReference>
<proteinExistence type="predicted"/>
<dbReference type="AlphaFoldDB" id="A0A7Y0ADZ3"/>
<dbReference type="RefSeq" id="WP_169530852.1">
    <property type="nucleotide sequence ID" value="NZ_JABBGH010000001.1"/>
</dbReference>
<keyword evidence="2" id="KW-1185">Reference proteome</keyword>
<organism evidence="1 2">
    <name type="scientific">Hymenobacter polaris</name>
    <dbReference type="NCBI Taxonomy" id="2682546"/>
    <lineage>
        <taxon>Bacteria</taxon>
        <taxon>Pseudomonadati</taxon>
        <taxon>Bacteroidota</taxon>
        <taxon>Cytophagia</taxon>
        <taxon>Cytophagales</taxon>
        <taxon>Hymenobacteraceae</taxon>
        <taxon>Hymenobacter</taxon>
    </lineage>
</organism>
<accession>A0A7Y0ADZ3</accession>
<gene>
    <name evidence="1" type="ORF">HHL22_10105</name>
</gene>
<dbReference type="InterPro" id="IPR020835">
    <property type="entry name" value="Catalase_sf"/>
</dbReference>
<dbReference type="Gene3D" id="2.40.180.10">
    <property type="entry name" value="Catalase core domain"/>
    <property type="match status" value="1"/>
</dbReference>
<dbReference type="SUPFAM" id="SSF56634">
    <property type="entry name" value="Heme-dependent catalase-like"/>
    <property type="match status" value="1"/>
</dbReference>
<name>A0A7Y0ADZ3_9BACT</name>
<dbReference type="CDD" id="cd08152">
    <property type="entry name" value="y4iL_like"/>
    <property type="match status" value="1"/>
</dbReference>
<protein>
    <submittedName>
        <fullName evidence="1">Catalase family protein</fullName>
    </submittedName>
</protein>
<evidence type="ECO:0000313" key="1">
    <source>
        <dbReference type="EMBL" id="NML65557.1"/>
    </source>
</evidence>
<sequence length="367" mass="40375">MSTQYVPYSPGVEQPQDDEQQTFHDIIASMTRLAGRTREQYGHEVRVSHGKSHGLAVGELTVLDNLPEPLAQGLFAHPATYPLIARLANVPGEIISDAVNTQRGFSFKVLGVEGEKIAGHEGQTTQDFVFDSGTKNFPMPDAKAFLQQHRTVSEHAPLIPTAIKEVVSTVSRVTNDAIQALGGSSNPKLDFFGDSRIHPLAEAYYSQTPMRYGNYIAKMEIVPVAPAQKELAQNEVKVDGDKDPNALRTATVGYLREHDAEFEVRVQLCTDLEKMPIEDATAEWSEEASPYQPVARIRLPRQEAFSEARQNYVDGLSFSPAHSLAAHRPLGSIMRARLAAYPAMAKLRRQGNHDPLGEPTSIDQVPA</sequence>
<comment type="caution">
    <text evidence="1">The sequence shown here is derived from an EMBL/GenBank/DDBJ whole genome shotgun (WGS) entry which is preliminary data.</text>
</comment>
<dbReference type="GO" id="GO:0020037">
    <property type="term" value="F:heme binding"/>
    <property type="evidence" value="ECO:0007669"/>
    <property type="project" value="InterPro"/>
</dbReference>
<dbReference type="PANTHER" id="PTHR36195">
    <property type="entry name" value="DOMAIN PROTEIN, PUTATIVE (AFU_ORTHOLOGUE AFUA_5G01990)-RELATED-RELATED"/>
    <property type="match status" value="1"/>
</dbReference>